<evidence type="ECO:0000256" key="1">
    <source>
        <dbReference type="SAM" id="MobiDB-lite"/>
    </source>
</evidence>
<keyword evidence="3" id="KW-1185">Reference proteome</keyword>
<dbReference type="Proteomes" id="UP001634393">
    <property type="component" value="Unassembled WGS sequence"/>
</dbReference>
<organism evidence="2 3">
    <name type="scientific">Penstemon smallii</name>
    <dbReference type="NCBI Taxonomy" id="265156"/>
    <lineage>
        <taxon>Eukaryota</taxon>
        <taxon>Viridiplantae</taxon>
        <taxon>Streptophyta</taxon>
        <taxon>Embryophyta</taxon>
        <taxon>Tracheophyta</taxon>
        <taxon>Spermatophyta</taxon>
        <taxon>Magnoliopsida</taxon>
        <taxon>eudicotyledons</taxon>
        <taxon>Gunneridae</taxon>
        <taxon>Pentapetalae</taxon>
        <taxon>asterids</taxon>
        <taxon>lamiids</taxon>
        <taxon>Lamiales</taxon>
        <taxon>Plantaginaceae</taxon>
        <taxon>Cheloneae</taxon>
        <taxon>Penstemon</taxon>
    </lineage>
</organism>
<feature type="region of interest" description="Disordered" evidence="1">
    <location>
        <begin position="54"/>
        <end position="100"/>
    </location>
</feature>
<name>A0ABD3T8M1_9LAMI</name>
<dbReference type="EMBL" id="JBJXBP010000004">
    <property type="protein sequence ID" value="KAL3833297.1"/>
    <property type="molecule type" value="Genomic_DNA"/>
</dbReference>
<gene>
    <name evidence="2" type="ORF">ACJIZ3_008033</name>
</gene>
<dbReference type="AlphaFoldDB" id="A0ABD3T8M1"/>
<evidence type="ECO:0000313" key="2">
    <source>
        <dbReference type="EMBL" id="KAL3833297.1"/>
    </source>
</evidence>
<proteinExistence type="predicted"/>
<feature type="compositionally biased region" description="Low complexity" evidence="1">
    <location>
        <begin position="64"/>
        <end position="80"/>
    </location>
</feature>
<protein>
    <submittedName>
        <fullName evidence="2">Uncharacterized protein</fullName>
    </submittedName>
</protein>
<sequence length="100" mass="11316">MTCENEHFITCSILSIETQSNTRIFMIFKQDKYSLTLRSIYFNHLLPYSSPPSIDPQLTANSPKEQQTTAKTANQATKFAKSTRPEHVLGGPKQQIAKLN</sequence>
<reference evidence="2 3" key="1">
    <citation type="submission" date="2024-12" db="EMBL/GenBank/DDBJ databases">
        <title>The unique morphological basis and parallel evolutionary history of personate flowers in Penstemon.</title>
        <authorList>
            <person name="Depatie T.H."/>
            <person name="Wessinger C.A."/>
        </authorList>
    </citation>
    <scope>NUCLEOTIDE SEQUENCE [LARGE SCALE GENOMIC DNA]</scope>
    <source>
        <strain evidence="2">WTNN_2</strain>
        <tissue evidence="2">Leaf</tissue>
    </source>
</reference>
<comment type="caution">
    <text evidence="2">The sequence shown here is derived from an EMBL/GenBank/DDBJ whole genome shotgun (WGS) entry which is preliminary data.</text>
</comment>
<accession>A0ABD3T8M1</accession>
<evidence type="ECO:0000313" key="3">
    <source>
        <dbReference type="Proteomes" id="UP001634393"/>
    </source>
</evidence>